<keyword evidence="1" id="KW-0812">Transmembrane</keyword>
<keyword evidence="1" id="KW-0472">Membrane</keyword>
<evidence type="ECO:0000313" key="3">
    <source>
        <dbReference type="Proteomes" id="UP001341840"/>
    </source>
</evidence>
<protein>
    <submittedName>
        <fullName evidence="2">Uncharacterized protein</fullName>
    </submittedName>
</protein>
<proteinExistence type="predicted"/>
<organism evidence="2 3">
    <name type="scientific">Stylosanthes scabra</name>
    <dbReference type="NCBI Taxonomy" id="79078"/>
    <lineage>
        <taxon>Eukaryota</taxon>
        <taxon>Viridiplantae</taxon>
        <taxon>Streptophyta</taxon>
        <taxon>Embryophyta</taxon>
        <taxon>Tracheophyta</taxon>
        <taxon>Spermatophyta</taxon>
        <taxon>Magnoliopsida</taxon>
        <taxon>eudicotyledons</taxon>
        <taxon>Gunneridae</taxon>
        <taxon>Pentapetalae</taxon>
        <taxon>rosids</taxon>
        <taxon>fabids</taxon>
        <taxon>Fabales</taxon>
        <taxon>Fabaceae</taxon>
        <taxon>Papilionoideae</taxon>
        <taxon>50 kb inversion clade</taxon>
        <taxon>dalbergioids sensu lato</taxon>
        <taxon>Dalbergieae</taxon>
        <taxon>Pterocarpus clade</taxon>
        <taxon>Stylosanthes</taxon>
    </lineage>
</organism>
<evidence type="ECO:0000313" key="2">
    <source>
        <dbReference type="EMBL" id="MED6113147.1"/>
    </source>
</evidence>
<dbReference type="Proteomes" id="UP001341840">
    <property type="component" value="Unassembled WGS sequence"/>
</dbReference>
<feature type="transmembrane region" description="Helical" evidence="1">
    <location>
        <begin position="90"/>
        <end position="114"/>
    </location>
</feature>
<comment type="caution">
    <text evidence="2">The sequence shown here is derived from an EMBL/GenBank/DDBJ whole genome shotgun (WGS) entry which is preliminary data.</text>
</comment>
<reference evidence="2 3" key="1">
    <citation type="journal article" date="2023" name="Plants (Basel)">
        <title>Bridging the Gap: Combining Genomics and Transcriptomics Approaches to Understand Stylosanthes scabra, an Orphan Legume from the Brazilian Caatinga.</title>
        <authorList>
            <person name="Ferreira-Neto J.R.C."/>
            <person name="da Silva M.D."/>
            <person name="Binneck E."/>
            <person name="de Melo N.F."/>
            <person name="da Silva R.H."/>
            <person name="de Melo A.L.T.M."/>
            <person name="Pandolfi V."/>
            <person name="Bustamante F.O."/>
            <person name="Brasileiro-Vidal A.C."/>
            <person name="Benko-Iseppon A.M."/>
        </authorList>
    </citation>
    <scope>NUCLEOTIDE SEQUENCE [LARGE SCALE GENOMIC DNA]</scope>
    <source>
        <tissue evidence="2">Leaves</tissue>
    </source>
</reference>
<evidence type="ECO:0000256" key="1">
    <source>
        <dbReference type="SAM" id="Phobius"/>
    </source>
</evidence>
<gene>
    <name evidence="2" type="ORF">PIB30_068114</name>
</gene>
<feature type="transmembrane region" description="Helical" evidence="1">
    <location>
        <begin position="60"/>
        <end position="78"/>
    </location>
</feature>
<keyword evidence="3" id="KW-1185">Reference proteome</keyword>
<keyword evidence="1" id="KW-1133">Transmembrane helix</keyword>
<name>A0ABU6QMC3_9FABA</name>
<accession>A0ABU6QMC3</accession>
<dbReference type="EMBL" id="JASCZI010000724">
    <property type="protein sequence ID" value="MED6113147.1"/>
    <property type="molecule type" value="Genomic_DNA"/>
</dbReference>
<sequence length="125" mass="13569">METHLSGEKGHKVREKLRFDGSFVEEARGFAGGKDLNPWLLTAIYGSPQKVASRDLWCNLGLAPVSNLPWCLIGTLMLSSMIMKGKEVPLLTLIALALTSRVVFFIAVFSILAIRDGLLPGSATP</sequence>